<dbReference type="OrthoDB" id="9805386at2"/>
<keyword evidence="3" id="KW-1185">Reference proteome</keyword>
<evidence type="ECO:0008006" key="4">
    <source>
        <dbReference type="Google" id="ProtNLM"/>
    </source>
</evidence>
<gene>
    <name evidence="2" type="ORF">GP2143_13706</name>
</gene>
<keyword evidence="1" id="KW-0472">Membrane</keyword>
<dbReference type="InterPro" id="IPR007395">
    <property type="entry name" value="Zn_peptidase_2"/>
</dbReference>
<protein>
    <recommendedName>
        <fullName evidence="4">Peptidase, membrane zinc metallopeptidase</fullName>
    </recommendedName>
</protein>
<dbReference type="AlphaFoldDB" id="A0Y861"/>
<feature type="transmembrane region" description="Helical" evidence="1">
    <location>
        <begin position="148"/>
        <end position="167"/>
    </location>
</feature>
<keyword evidence="1" id="KW-0812">Transmembrane</keyword>
<accession>A0Y861</accession>
<dbReference type="Proteomes" id="UP000004931">
    <property type="component" value="Unassembled WGS sequence"/>
</dbReference>
<name>A0Y861_9GAMM</name>
<comment type="caution">
    <text evidence="2">The sequence shown here is derived from an EMBL/GenBank/DDBJ whole genome shotgun (WGS) entry which is preliminary data.</text>
</comment>
<keyword evidence="1" id="KW-1133">Transmembrane helix</keyword>
<feature type="transmembrane region" description="Helical" evidence="1">
    <location>
        <begin position="201"/>
        <end position="220"/>
    </location>
</feature>
<dbReference type="PANTHER" id="PTHR36434">
    <property type="entry name" value="MEMBRANE PROTEASE YUGP-RELATED"/>
    <property type="match status" value="1"/>
</dbReference>
<dbReference type="Pfam" id="PF04298">
    <property type="entry name" value="Zn_peptidase_2"/>
    <property type="match status" value="1"/>
</dbReference>
<dbReference type="EMBL" id="AAVT01000001">
    <property type="protein sequence ID" value="EAW32315.1"/>
    <property type="molecule type" value="Genomic_DNA"/>
</dbReference>
<sequence length="229" mass="24651">MIWILLIAALLAGIILPGFWVRRVLAKYSEPADRYRSQGSGAELARHLLDSFELTDVKVEASELGDHYDPGQRAVRLTEANYGGHSLTAITVAAHEVGHAIQHARGEVLFNARQRLVAAAVKGERVGRVLLIAAPVIMLLLRVPQASAAVLGLAVASMALSTLVHLATLPVELDASYGKALPMLQQGNYLHDGDLPHARRILKAAALTYVAGSLASLLNLGRWIAVLRR</sequence>
<dbReference type="PANTHER" id="PTHR36434:SF1">
    <property type="entry name" value="MEMBRANE PROTEASE YUGP-RELATED"/>
    <property type="match status" value="1"/>
</dbReference>
<evidence type="ECO:0000313" key="3">
    <source>
        <dbReference type="Proteomes" id="UP000004931"/>
    </source>
</evidence>
<evidence type="ECO:0000313" key="2">
    <source>
        <dbReference type="EMBL" id="EAW32315.1"/>
    </source>
</evidence>
<reference evidence="2 3" key="1">
    <citation type="journal article" date="2010" name="J. Bacteriol.">
        <title>Genome sequence of the oligotrophic marine Gammaproteobacterium HTCC2143, isolated from the Oregon Coast.</title>
        <authorList>
            <person name="Oh H.M."/>
            <person name="Kang I."/>
            <person name="Ferriera S."/>
            <person name="Giovannoni S.J."/>
            <person name="Cho J.C."/>
        </authorList>
    </citation>
    <scope>NUCLEOTIDE SEQUENCE [LARGE SCALE GENOMIC DNA]</scope>
    <source>
        <strain evidence="2 3">HTCC2143</strain>
    </source>
</reference>
<dbReference type="STRING" id="247633.GP2143_13706"/>
<evidence type="ECO:0000256" key="1">
    <source>
        <dbReference type="SAM" id="Phobius"/>
    </source>
</evidence>
<organism evidence="2 3">
    <name type="scientific">marine gamma proteobacterium HTCC2143</name>
    <dbReference type="NCBI Taxonomy" id="247633"/>
    <lineage>
        <taxon>Bacteria</taxon>
        <taxon>Pseudomonadati</taxon>
        <taxon>Pseudomonadota</taxon>
        <taxon>Gammaproteobacteria</taxon>
        <taxon>Cellvibrionales</taxon>
        <taxon>Spongiibacteraceae</taxon>
        <taxon>BD1-7 clade</taxon>
    </lineage>
</organism>
<proteinExistence type="predicted"/>
<dbReference type="eggNOG" id="COG2738">
    <property type="taxonomic scope" value="Bacteria"/>
</dbReference>